<proteinExistence type="predicted"/>
<sequence>MFNIASIYPKKNDYTFDFEYYLNKHMPMSINLLSSAKGFKGVSVEKGIDIEEPKIESSYVAMCHYYFETLEDFLAAFHPHTKTLQGDIGNYTNIEPVIQINEVSIQQ</sequence>
<reference evidence="2" key="1">
    <citation type="submission" date="2018-06" db="EMBL/GenBank/DDBJ databases">
        <authorList>
            <person name="Zhirakovskaya E."/>
        </authorList>
    </citation>
    <scope>NUCLEOTIDE SEQUENCE</scope>
</reference>
<dbReference type="AlphaFoldDB" id="A0A3B1AKN8"/>
<name>A0A3B1AKN8_9ZZZZ</name>
<dbReference type="Pfam" id="PF07110">
    <property type="entry name" value="EthD"/>
    <property type="match status" value="1"/>
</dbReference>
<organism evidence="2">
    <name type="scientific">hydrothermal vent metagenome</name>
    <dbReference type="NCBI Taxonomy" id="652676"/>
    <lineage>
        <taxon>unclassified sequences</taxon>
        <taxon>metagenomes</taxon>
        <taxon>ecological metagenomes</taxon>
    </lineage>
</organism>
<dbReference type="GO" id="GO:0016491">
    <property type="term" value="F:oxidoreductase activity"/>
    <property type="evidence" value="ECO:0007669"/>
    <property type="project" value="InterPro"/>
</dbReference>
<accession>A0A3B1AKN8</accession>
<dbReference type="SUPFAM" id="SSF54909">
    <property type="entry name" value="Dimeric alpha+beta barrel"/>
    <property type="match status" value="1"/>
</dbReference>
<feature type="domain" description="EthD" evidence="1">
    <location>
        <begin position="18"/>
        <end position="92"/>
    </location>
</feature>
<dbReference type="InterPro" id="IPR011008">
    <property type="entry name" value="Dimeric_a/b-barrel"/>
</dbReference>
<dbReference type="PANTHER" id="PTHR40260">
    <property type="entry name" value="BLR8190 PROTEIN"/>
    <property type="match status" value="1"/>
</dbReference>
<dbReference type="NCBIfam" id="TIGR02118">
    <property type="entry name" value="EthD family reductase"/>
    <property type="match status" value="1"/>
</dbReference>
<dbReference type="EMBL" id="UOFS01000016">
    <property type="protein sequence ID" value="VAW94434.1"/>
    <property type="molecule type" value="Genomic_DNA"/>
</dbReference>
<gene>
    <name evidence="2" type="ORF">MNBD_GAMMA22-3142</name>
</gene>
<dbReference type="PANTHER" id="PTHR40260:SF2">
    <property type="entry name" value="BLR8190 PROTEIN"/>
    <property type="match status" value="1"/>
</dbReference>
<evidence type="ECO:0000313" key="2">
    <source>
        <dbReference type="EMBL" id="VAW94434.1"/>
    </source>
</evidence>
<protein>
    <recommendedName>
        <fullName evidence="1">EthD domain-containing protein</fullName>
    </recommendedName>
</protein>
<evidence type="ECO:0000259" key="1">
    <source>
        <dbReference type="Pfam" id="PF07110"/>
    </source>
</evidence>
<dbReference type="InterPro" id="IPR009799">
    <property type="entry name" value="EthD_dom"/>
</dbReference>
<dbReference type="Gene3D" id="3.30.70.100">
    <property type="match status" value="1"/>
</dbReference>